<proteinExistence type="inferred from homology"/>
<organism evidence="8 9">
    <name type="scientific">Microbulbifer aggregans</name>
    <dbReference type="NCBI Taxonomy" id="1769779"/>
    <lineage>
        <taxon>Bacteria</taxon>
        <taxon>Pseudomonadati</taxon>
        <taxon>Pseudomonadota</taxon>
        <taxon>Gammaproteobacteria</taxon>
        <taxon>Cellvibrionales</taxon>
        <taxon>Microbulbiferaceae</taxon>
        <taxon>Microbulbifer</taxon>
    </lineage>
</organism>
<feature type="signal peptide" evidence="5">
    <location>
        <begin position="1"/>
        <end position="28"/>
    </location>
</feature>
<reference evidence="9" key="1">
    <citation type="submission" date="2016-01" db="EMBL/GenBank/DDBJ databases">
        <title>Complete genome sequence of Microbulbifer sp. CCB-MM1, a halophile isolated from Matang Mangrove Forest, Perak.</title>
        <authorList>
            <person name="Moh T.H."/>
            <person name="Dinesh B."/>
            <person name="Lau N.-S."/>
            <person name="Go F."/>
            <person name="Alexander Chong S.-C."/>
        </authorList>
    </citation>
    <scope>NUCLEOTIDE SEQUENCE [LARGE SCALE GENOMIC DNA]</scope>
    <source>
        <strain evidence="9">CCB-MM1</strain>
    </source>
</reference>
<keyword evidence="2 4" id="KW-0472">Membrane</keyword>
<protein>
    <submittedName>
        <fullName evidence="8">TonB dependent receptor</fullName>
    </submittedName>
</protein>
<dbReference type="Proteomes" id="UP000095672">
    <property type="component" value="Chromosome"/>
</dbReference>
<evidence type="ECO:0000256" key="3">
    <source>
        <dbReference type="ARBA" id="ARBA00023237"/>
    </source>
</evidence>
<gene>
    <name evidence="8" type="ORF">AUP74_02477</name>
</gene>
<comment type="similarity">
    <text evidence="4">Belongs to the TonB-dependent receptor family.</text>
</comment>
<keyword evidence="4" id="KW-0798">TonB box</keyword>
<dbReference type="Pfam" id="PF07715">
    <property type="entry name" value="Plug"/>
    <property type="match status" value="1"/>
</dbReference>
<evidence type="ECO:0000313" key="9">
    <source>
        <dbReference type="Proteomes" id="UP000095672"/>
    </source>
</evidence>
<dbReference type="PANTHER" id="PTHR40980:SF5">
    <property type="entry name" value="TONB-DEPENDENT RECEPTOR"/>
    <property type="match status" value="1"/>
</dbReference>
<dbReference type="RefSeq" id="WP_069947824.1">
    <property type="nucleotide sequence ID" value="NZ_CP014143.1"/>
</dbReference>
<dbReference type="PANTHER" id="PTHR40980">
    <property type="entry name" value="PLUG DOMAIN-CONTAINING PROTEIN"/>
    <property type="match status" value="1"/>
</dbReference>
<name>A0A1C9W9Q6_9GAMM</name>
<dbReference type="Gene3D" id="2.170.130.10">
    <property type="entry name" value="TonB-dependent receptor, plug domain"/>
    <property type="match status" value="1"/>
</dbReference>
<dbReference type="STRING" id="1769779.AUP74_02477"/>
<sequence length="913" mass="100649" precursor="true">MVKKERFQRAPLVLAMATASSLAAGAFAQDAELIETGTEAAPQLSAPQIEEVMVQGRLRDSAEMLISERLDDEVVTDVLGSEMIGRVGDSTVAAALRRVSGLSLVNDKFVYVRGLGERYSSTTLNGATVPSPDLTRNVIPLDIFPTSVVDSLAVQKSYSADQPATFGGGNVDIRTKSIPEDLTFAIEVGTGMNTETDGDVLSYRGGDDDAFGTDDGTRGMAGELDWYLERFQGRLGVQDIRKTLEREGVQFASAQEANEAAQALNREIATYLNRDIAIEEDSSNPDSDIKGSVGNRFYFGDNWELGFLAGASHKSKWREEQRLKRSYGFPEERIDTQDKSTYSVDLSGNLNLGLRYAGEHEITTSSLYLRNTDDETAVRDYFNENRQVSDGRGFREYSIKYEERDLFVNQAKGSHSIGMATKEMVPGGVLNWVPEEAVLDWHYSESMAATDIPNEVNVNADTTTDATGEVLASAVSVGVNGAGFRFTKLEDEVKNYGWQLTLPLEFSASTLELAGGFARTEKGRTYEQAEFRLGALSVGEPGVLQGGLDEVFSDGNITDPDNNFVFDRAGANNQSYIAATLTDAAFGKFDWTLNETLRVSAGARWEDYSQVALDWNPYGFTIEDPQITMDREELENAVFSEDAVYPSLSLTYMGSLWAETFQLRFGASKTAVRPDLREITDAIYIDPITDEQIKGNPNARPSEISNYDIRAEWFFDNGDNLTLSAYYKDIVDPIEFFELGSSDTNVAREIINAESGEITGFEIEGLKTMGFLGETMDSFFVQGNITLQESELVAGVEADAPTNPFREMTGASDYVVNMMLGFDSPDGNHAATLGYNVFGERLYLAGRNGAPDAFEQPFHSLDLTYSWYPTEQMTLKAKLQNLLDESVEIERSSVIVYEEQPGSSFSLSAQYQF</sequence>
<dbReference type="InterPro" id="IPR037066">
    <property type="entry name" value="Plug_dom_sf"/>
</dbReference>
<dbReference type="KEGG" id="micc:AUP74_02477"/>
<dbReference type="InterPro" id="IPR012910">
    <property type="entry name" value="Plug_dom"/>
</dbReference>
<evidence type="ECO:0000313" key="8">
    <source>
        <dbReference type="EMBL" id="AOS97874.1"/>
    </source>
</evidence>
<feature type="domain" description="TonB-dependent receptor plug" evidence="7">
    <location>
        <begin position="76"/>
        <end position="161"/>
    </location>
</feature>
<dbReference type="PATRIC" id="fig|1769779.3.peg.2467"/>
<dbReference type="GO" id="GO:0009279">
    <property type="term" value="C:cell outer membrane"/>
    <property type="evidence" value="ECO:0007669"/>
    <property type="project" value="UniProtKB-SubCell"/>
</dbReference>
<dbReference type="SUPFAM" id="SSF56935">
    <property type="entry name" value="Porins"/>
    <property type="match status" value="1"/>
</dbReference>
<dbReference type="InterPro" id="IPR000531">
    <property type="entry name" value="Beta-barrel_TonB"/>
</dbReference>
<feature type="chain" id="PRO_5008895607" evidence="5">
    <location>
        <begin position="29"/>
        <end position="913"/>
    </location>
</feature>
<dbReference type="OrthoDB" id="9768470at2"/>
<dbReference type="AlphaFoldDB" id="A0A1C9W9Q6"/>
<accession>A0A1C9W9Q6</accession>
<comment type="subcellular location">
    <subcellularLocation>
        <location evidence="1 4">Cell outer membrane</location>
    </subcellularLocation>
</comment>
<keyword evidence="8" id="KW-0675">Receptor</keyword>
<dbReference type="InterPro" id="IPR036942">
    <property type="entry name" value="Beta-barrel_TonB_sf"/>
</dbReference>
<keyword evidence="3" id="KW-0998">Cell outer membrane</keyword>
<evidence type="ECO:0000256" key="1">
    <source>
        <dbReference type="ARBA" id="ARBA00004442"/>
    </source>
</evidence>
<dbReference type="Gene3D" id="2.40.170.20">
    <property type="entry name" value="TonB-dependent receptor, beta-barrel domain"/>
    <property type="match status" value="1"/>
</dbReference>
<evidence type="ECO:0000259" key="7">
    <source>
        <dbReference type="Pfam" id="PF07715"/>
    </source>
</evidence>
<evidence type="ECO:0000256" key="5">
    <source>
        <dbReference type="SAM" id="SignalP"/>
    </source>
</evidence>
<dbReference type="Pfam" id="PF00593">
    <property type="entry name" value="TonB_dep_Rec_b-barrel"/>
    <property type="match status" value="1"/>
</dbReference>
<feature type="domain" description="TonB-dependent receptor-like beta-barrel" evidence="6">
    <location>
        <begin position="491"/>
        <end position="882"/>
    </location>
</feature>
<keyword evidence="5" id="KW-0732">Signal</keyword>
<dbReference type="EMBL" id="CP014143">
    <property type="protein sequence ID" value="AOS97874.1"/>
    <property type="molecule type" value="Genomic_DNA"/>
</dbReference>
<keyword evidence="9" id="KW-1185">Reference proteome</keyword>
<evidence type="ECO:0000256" key="2">
    <source>
        <dbReference type="ARBA" id="ARBA00023136"/>
    </source>
</evidence>
<evidence type="ECO:0000259" key="6">
    <source>
        <dbReference type="Pfam" id="PF00593"/>
    </source>
</evidence>
<evidence type="ECO:0000256" key="4">
    <source>
        <dbReference type="RuleBase" id="RU003357"/>
    </source>
</evidence>